<accession>A0AAU7DFL8</accession>
<reference evidence="2" key="1">
    <citation type="submission" date="2023-03" db="EMBL/GenBank/DDBJ databases">
        <title>Edaphobacter sp.</title>
        <authorList>
            <person name="Huber K.J."/>
            <person name="Papendorf J."/>
            <person name="Pilke C."/>
            <person name="Bunk B."/>
            <person name="Sproeer C."/>
            <person name="Pester M."/>
        </authorList>
    </citation>
    <scope>NUCLEOTIDE SEQUENCE</scope>
    <source>
        <strain evidence="2">DSM 110680</strain>
    </source>
</reference>
<organism evidence="2">
    <name type="scientific">Telmatobacter sp. DSM 110680</name>
    <dbReference type="NCBI Taxonomy" id="3036704"/>
    <lineage>
        <taxon>Bacteria</taxon>
        <taxon>Pseudomonadati</taxon>
        <taxon>Acidobacteriota</taxon>
        <taxon>Terriglobia</taxon>
        <taxon>Terriglobales</taxon>
        <taxon>Acidobacteriaceae</taxon>
        <taxon>Telmatobacter</taxon>
    </lineage>
</organism>
<dbReference type="InterPro" id="IPR050266">
    <property type="entry name" value="AB_hydrolase_sf"/>
</dbReference>
<dbReference type="GO" id="GO:0016787">
    <property type="term" value="F:hydrolase activity"/>
    <property type="evidence" value="ECO:0007669"/>
    <property type="project" value="UniProtKB-KW"/>
</dbReference>
<evidence type="ECO:0000259" key="1">
    <source>
        <dbReference type="Pfam" id="PF12697"/>
    </source>
</evidence>
<dbReference type="PANTHER" id="PTHR43798">
    <property type="entry name" value="MONOACYLGLYCEROL LIPASE"/>
    <property type="match status" value="1"/>
</dbReference>
<dbReference type="SUPFAM" id="SSF53474">
    <property type="entry name" value="alpha/beta-Hydrolases"/>
    <property type="match status" value="1"/>
</dbReference>
<name>A0AAU7DFL8_9BACT</name>
<dbReference type="AlphaFoldDB" id="A0AAU7DFL8"/>
<proteinExistence type="predicted"/>
<gene>
    <name evidence="2" type="ORF">P8935_15360</name>
</gene>
<evidence type="ECO:0000313" key="2">
    <source>
        <dbReference type="EMBL" id="XBH15943.1"/>
    </source>
</evidence>
<dbReference type="InterPro" id="IPR029058">
    <property type="entry name" value="AB_hydrolase_fold"/>
</dbReference>
<dbReference type="InterPro" id="IPR000639">
    <property type="entry name" value="Epox_hydrolase-like"/>
</dbReference>
<dbReference type="InterPro" id="IPR000073">
    <property type="entry name" value="AB_hydrolase_1"/>
</dbReference>
<dbReference type="PRINTS" id="PR00412">
    <property type="entry name" value="EPOXHYDRLASE"/>
</dbReference>
<dbReference type="Gene3D" id="3.40.50.1820">
    <property type="entry name" value="alpha/beta hydrolase"/>
    <property type="match status" value="1"/>
</dbReference>
<dbReference type="EMBL" id="CP121196">
    <property type="protein sequence ID" value="XBH15943.1"/>
    <property type="molecule type" value="Genomic_DNA"/>
</dbReference>
<sequence length="277" mass="29544">MSKTYDSNGTQLSFEDFGGGLPVVFLHPTPLDHAYWLPMIGELGELRAIVPDLRGHGASELGNALPVGGFQRVPDAPVLSVGQLATDVLALMDHLALSEAVFAGCSIGGYVLLELWRRAPLRMRGMALVCSKPQPDADANLEKRVETIAKIRSDGTAGVFDGNAQTLIGATARRQRPEIVFELRTRMTLTPEAVVAVQAGLATRPDSVPEVPGIDAPILAICGGEDPGISEAEMRVFEAAEGGCEFHLLADAGHFAAYEQPSKLAALMAPWLAQFEF</sequence>
<keyword evidence="2" id="KW-0378">Hydrolase</keyword>
<protein>
    <submittedName>
        <fullName evidence="2">Alpha/beta fold hydrolase</fullName>
    </submittedName>
</protein>
<feature type="domain" description="AB hydrolase-1" evidence="1">
    <location>
        <begin position="23"/>
        <end position="266"/>
    </location>
</feature>
<dbReference type="Pfam" id="PF12697">
    <property type="entry name" value="Abhydrolase_6"/>
    <property type="match status" value="1"/>
</dbReference>
<dbReference type="RefSeq" id="WP_348261174.1">
    <property type="nucleotide sequence ID" value="NZ_CP121196.1"/>
</dbReference>